<dbReference type="PROSITE" id="PS00097">
    <property type="entry name" value="CARBAMOYLTRANSFERASE"/>
    <property type="match status" value="1"/>
</dbReference>
<dbReference type="PANTHER" id="PTHR45753:SF3">
    <property type="entry name" value="ORNITHINE TRANSCARBAMYLASE, MITOCHONDRIAL"/>
    <property type="match status" value="1"/>
</dbReference>
<dbReference type="PANTHER" id="PTHR45753">
    <property type="entry name" value="ORNITHINE CARBAMOYLTRANSFERASE, MITOCHONDRIAL"/>
    <property type="match status" value="1"/>
</dbReference>
<feature type="region of interest" description="Disordered" evidence="2">
    <location>
        <begin position="254"/>
        <end position="285"/>
    </location>
</feature>
<dbReference type="InterPro" id="IPR002292">
    <property type="entry name" value="Orn/put_carbamltrans"/>
</dbReference>
<dbReference type="InterPro" id="IPR006130">
    <property type="entry name" value="Asp/Orn_carbamoylTrfase"/>
</dbReference>
<accession>T1BMT5</accession>
<dbReference type="PRINTS" id="PR00102">
    <property type="entry name" value="OTCASE"/>
</dbReference>
<dbReference type="InterPro" id="IPR006132">
    <property type="entry name" value="Asp/Orn_carbamoyltranf_P-bd"/>
</dbReference>
<organism evidence="5">
    <name type="scientific">mine drainage metagenome</name>
    <dbReference type="NCBI Taxonomy" id="410659"/>
    <lineage>
        <taxon>unclassified sequences</taxon>
        <taxon>metagenomes</taxon>
        <taxon>ecological metagenomes</taxon>
    </lineage>
</organism>
<dbReference type="EMBL" id="AUZY01006370">
    <property type="protein sequence ID" value="EQD54614.1"/>
    <property type="molecule type" value="Genomic_DNA"/>
</dbReference>
<gene>
    <name evidence="5" type="ORF">B1B_09609</name>
</gene>
<protein>
    <submittedName>
        <fullName evidence="5">Ornithine carbamoyltransferase</fullName>
        <ecNumber evidence="5">2.1.3.-</ecNumber>
    </submittedName>
</protein>
<dbReference type="InterPro" id="IPR006131">
    <property type="entry name" value="Asp_carbamoyltransf_Asp/Orn-bd"/>
</dbReference>
<feature type="domain" description="Aspartate/ornithine carbamoyltransferase Asp/Orn-binding" evidence="3">
    <location>
        <begin position="159"/>
        <end position="215"/>
    </location>
</feature>
<dbReference type="AlphaFoldDB" id="T1BMT5"/>
<dbReference type="GO" id="GO:0042450">
    <property type="term" value="P:L-arginine biosynthetic process via ornithine"/>
    <property type="evidence" value="ECO:0007669"/>
    <property type="project" value="TreeGrafter"/>
</dbReference>
<dbReference type="Pfam" id="PF02729">
    <property type="entry name" value="OTCace_N"/>
    <property type="match status" value="1"/>
</dbReference>
<evidence type="ECO:0000256" key="1">
    <source>
        <dbReference type="ARBA" id="ARBA00022679"/>
    </source>
</evidence>
<evidence type="ECO:0000256" key="2">
    <source>
        <dbReference type="SAM" id="MobiDB-lite"/>
    </source>
</evidence>
<dbReference type="GO" id="GO:0004585">
    <property type="term" value="F:ornithine carbamoyltransferase activity"/>
    <property type="evidence" value="ECO:0007669"/>
    <property type="project" value="TreeGrafter"/>
</dbReference>
<feature type="compositionally biased region" description="Low complexity" evidence="2">
    <location>
        <begin position="264"/>
        <end position="279"/>
    </location>
</feature>
<reference evidence="5" key="2">
    <citation type="journal article" date="2014" name="ISME J.">
        <title>Microbial stratification in low pH oxic and suboxic macroscopic growths along an acid mine drainage.</title>
        <authorList>
            <person name="Mendez-Garcia C."/>
            <person name="Mesa V."/>
            <person name="Sprenger R.R."/>
            <person name="Richter M."/>
            <person name="Diez M.S."/>
            <person name="Solano J."/>
            <person name="Bargiela R."/>
            <person name="Golyshina O.V."/>
            <person name="Manteca A."/>
            <person name="Ramos J.L."/>
            <person name="Gallego J.R."/>
            <person name="Llorente I."/>
            <person name="Martins Dos Santos V.A."/>
            <person name="Jensen O.N."/>
            <person name="Pelaez A.I."/>
            <person name="Sanchez J."/>
            <person name="Ferrer M."/>
        </authorList>
    </citation>
    <scope>NUCLEOTIDE SEQUENCE</scope>
</reference>
<dbReference type="Pfam" id="PF00185">
    <property type="entry name" value="OTCace"/>
    <property type="match status" value="1"/>
</dbReference>
<dbReference type="PRINTS" id="PR00100">
    <property type="entry name" value="AOTCASE"/>
</dbReference>
<evidence type="ECO:0000259" key="4">
    <source>
        <dbReference type="Pfam" id="PF02729"/>
    </source>
</evidence>
<dbReference type="GO" id="GO:0016597">
    <property type="term" value="F:amino acid binding"/>
    <property type="evidence" value="ECO:0007669"/>
    <property type="project" value="InterPro"/>
</dbReference>
<reference evidence="5" key="1">
    <citation type="submission" date="2013-08" db="EMBL/GenBank/DDBJ databases">
        <authorList>
            <person name="Mendez C."/>
            <person name="Richter M."/>
            <person name="Ferrer M."/>
            <person name="Sanchez J."/>
        </authorList>
    </citation>
    <scope>NUCLEOTIDE SEQUENCE</scope>
</reference>
<feature type="domain" description="Aspartate/ornithine carbamoyltransferase carbamoyl-P binding" evidence="4">
    <location>
        <begin position="12"/>
        <end position="151"/>
    </location>
</feature>
<name>T1BMT5_9ZZZZ</name>
<dbReference type="Gene3D" id="3.40.50.1370">
    <property type="entry name" value="Aspartate/ornithine carbamoyltransferase"/>
    <property type="match status" value="2"/>
</dbReference>
<evidence type="ECO:0000313" key="5">
    <source>
        <dbReference type="EMBL" id="EQD54614.1"/>
    </source>
</evidence>
<comment type="caution">
    <text evidence="5">The sequence shown here is derived from an EMBL/GenBank/DDBJ whole genome shotgun (WGS) entry which is preliminary data.</text>
</comment>
<proteinExistence type="predicted"/>
<dbReference type="InterPro" id="IPR036901">
    <property type="entry name" value="Asp/Orn_carbamoylTrfase_sf"/>
</dbReference>
<dbReference type="SUPFAM" id="SSF53671">
    <property type="entry name" value="Aspartate/ornithine carbamoyltransferase"/>
    <property type="match status" value="1"/>
</dbReference>
<evidence type="ECO:0000259" key="3">
    <source>
        <dbReference type="Pfam" id="PF00185"/>
    </source>
</evidence>
<dbReference type="GO" id="GO:0019240">
    <property type="term" value="P:citrulline biosynthetic process"/>
    <property type="evidence" value="ECO:0007669"/>
    <property type="project" value="TreeGrafter"/>
</dbReference>
<sequence>MRTKSGKATGPRHLLSILDLQDDLPDLLKRASVLKAQRRAGRLTKPFAGKALAMIFEKPSTRTRSSFELAMTELGGHAVYLSPGDMQLGRGETIPDTARVLSRYYHGITYRAFRHQDEESLARWSSIPVINALDDREHPCQIVADLLTLSERWKGSFRGRRLAYIGDGNNVLVSLLLGSALMGLDFVAAIPEDYRPPAEVIGKARALAGEAHATSEIVVSPHGGGEGGRCPLHRRLGLHGGRVRGGRTEGGLCRLSGGSGAAGAGKARGLRPARPARAPGPRDHR</sequence>
<dbReference type="EC" id="2.1.3.-" evidence="5"/>
<keyword evidence="1 5" id="KW-0808">Transferase</keyword>